<name>A0A1J1H7N7_PLARL</name>
<dbReference type="GeneID" id="39737047"/>
<dbReference type="InterPro" id="IPR016195">
    <property type="entry name" value="Pol/histidinol_Pase-like"/>
</dbReference>
<dbReference type="InterPro" id="IPR002738">
    <property type="entry name" value="RNase_P_p30"/>
</dbReference>
<proteinExistence type="inferred from homology"/>
<dbReference type="RefSeq" id="XP_028533923.1">
    <property type="nucleotide sequence ID" value="XM_028677544.1"/>
</dbReference>
<dbReference type="AlphaFoldDB" id="A0A1J1H7N7"/>
<dbReference type="GO" id="GO:0004526">
    <property type="term" value="F:ribonuclease P activity"/>
    <property type="evidence" value="ECO:0007669"/>
    <property type="project" value="UniProtKB-EC"/>
</dbReference>
<evidence type="ECO:0000256" key="2">
    <source>
        <dbReference type="ARBA" id="ARBA00007331"/>
    </source>
</evidence>
<dbReference type="GO" id="GO:0005655">
    <property type="term" value="C:nucleolar ribonuclease P complex"/>
    <property type="evidence" value="ECO:0007669"/>
    <property type="project" value="TreeGrafter"/>
</dbReference>
<dbReference type="EC" id="3.1.26.5" evidence="4"/>
<reference evidence="4 5" key="1">
    <citation type="submission" date="2015-04" db="EMBL/GenBank/DDBJ databases">
        <authorList>
            <consortium name="Pathogen Informatics"/>
        </authorList>
    </citation>
    <scope>NUCLEOTIDE SEQUENCE [LARGE SCALE GENOMIC DNA]</scope>
    <source>
        <strain evidence="4 5">SGS1</strain>
    </source>
</reference>
<comment type="subcellular location">
    <subcellularLocation>
        <location evidence="1">Nucleus</location>
    </subcellularLocation>
</comment>
<dbReference type="SUPFAM" id="SSF89550">
    <property type="entry name" value="PHP domain-like"/>
    <property type="match status" value="1"/>
</dbReference>
<dbReference type="Pfam" id="PF01876">
    <property type="entry name" value="RNase_P_p30"/>
    <property type="match status" value="1"/>
</dbReference>
<sequence>MYVDLNLKFSSKKNAKALIFKALNIGYNIVAISINYDINSNFNFDEKWKIVNCFKYNDILHKSYNNESGNYFIDNINDVDVMNDYLLNINNNIEENFILINRSNTLCIKDICDDFILNKKNEITEEELKKLYNFLPSTQFFLSNNNSTYILKRLNIKYQDALKIENYYKFIRENNFDLIAIEVTSAEEINLAASKFDCDIIFYDLKKSFISLRKSDIQSALDKGIFFEISSLNTISEDYQYVISALNINNLFSIVPLNRLIFSSGSLKESEIIEPLHFLRIFFNFNTLSYKDIIGCITNVPIFCIQRASVRKSLNTAVFFKSVETK</sequence>
<dbReference type="Proteomes" id="UP000220158">
    <property type="component" value="Chromosome 11"/>
</dbReference>
<evidence type="ECO:0000256" key="1">
    <source>
        <dbReference type="ARBA" id="ARBA00004123"/>
    </source>
</evidence>
<comment type="similarity">
    <text evidence="2">Belongs to the eukaryotic/archaeal RNase P protein component 3 family.</text>
</comment>
<gene>
    <name evidence="4" type="primary">RPP1</name>
    <name evidence="4" type="ORF">PRELSG_1126800</name>
</gene>
<dbReference type="VEuPathDB" id="PlasmoDB:PRELSG_1126800"/>
<dbReference type="OMA" id="DCDIIFF"/>
<dbReference type="GO" id="GO:0008033">
    <property type="term" value="P:tRNA processing"/>
    <property type="evidence" value="ECO:0007669"/>
    <property type="project" value="UniProtKB-KW"/>
</dbReference>
<dbReference type="PANTHER" id="PTHR13031:SF0">
    <property type="entry name" value="RIBONUCLEASE P PROTEIN SUBUNIT P30"/>
    <property type="match status" value="1"/>
</dbReference>
<protein>
    <submittedName>
        <fullName evidence="4">Ribonuclease P/MRP protein subunit RPP1, putative</fullName>
        <ecNumber evidence="4">3.1.26.5</ecNumber>
    </submittedName>
</protein>
<evidence type="ECO:0000313" key="5">
    <source>
        <dbReference type="Proteomes" id="UP000220158"/>
    </source>
</evidence>
<evidence type="ECO:0000256" key="3">
    <source>
        <dbReference type="ARBA" id="ARBA00022694"/>
    </source>
</evidence>
<keyword evidence="3" id="KW-0819">tRNA processing</keyword>
<organism evidence="4 5">
    <name type="scientific">Plasmodium relictum</name>
    <dbReference type="NCBI Taxonomy" id="85471"/>
    <lineage>
        <taxon>Eukaryota</taxon>
        <taxon>Sar</taxon>
        <taxon>Alveolata</taxon>
        <taxon>Apicomplexa</taxon>
        <taxon>Aconoidasida</taxon>
        <taxon>Haemosporida</taxon>
        <taxon>Plasmodiidae</taxon>
        <taxon>Plasmodium</taxon>
        <taxon>Plasmodium (Haemamoeba)</taxon>
    </lineage>
</organism>
<accession>A0A1J1H7N7</accession>
<evidence type="ECO:0000313" key="4">
    <source>
        <dbReference type="EMBL" id="CRH00922.1"/>
    </source>
</evidence>
<dbReference type="EMBL" id="LN835306">
    <property type="protein sequence ID" value="CRH00922.1"/>
    <property type="molecule type" value="Genomic_DNA"/>
</dbReference>
<keyword evidence="4" id="KW-0378">Hydrolase</keyword>
<keyword evidence="5" id="KW-1185">Reference proteome</keyword>
<dbReference type="KEGG" id="prel:PRELSG_1126800"/>
<dbReference type="GO" id="GO:0003723">
    <property type="term" value="F:RNA binding"/>
    <property type="evidence" value="ECO:0007669"/>
    <property type="project" value="TreeGrafter"/>
</dbReference>
<dbReference type="OrthoDB" id="17948at2759"/>
<dbReference type="PANTHER" id="PTHR13031">
    <property type="entry name" value="RIBONUCLEASE P SUBUNIT P30"/>
    <property type="match status" value="1"/>
</dbReference>